<dbReference type="RefSeq" id="WP_231488724.1">
    <property type="nucleotide sequence ID" value="NZ_BAAAZO010000012.1"/>
</dbReference>
<name>A0ABP7AME4_9ACTN</name>
<dbReference type="EMBL" id="BAAAZO010000012">
    <property type="protein sequence ID" value="GAA3635497.1"/>
    <property type="molecule type" value="Genomic_DNA"/>
</dbReference>
<reference evidence="2" key="1">
    <citation type="journal article" date="2019" name="Int. J. Syst. Evol. Microbiol.">
        <title>The Global Catalogue of Microorganisms (GCM) 10K type strain sequencing project: providing services to taxonomists for standard genome sequencing and annotation.</title>
        <authorList>
            <consortium name="The Broad Institute Genomics Platform"/>
            <consortium name="The Broad Institute Genome Sequencing Center for Infectious Disease"/>
            <person name="Wu L."/>
            <person name="Ma J."/>
        </authorList>
    </citation>
    <scope>NUCLEOTIDE SEQUENCE [LARGE SCALE GENOMIC DNA]</scope>
    <source>
        <strain evidence="2">JCM 16902</strain>
    </source>
</reference>
<evidence type="ECO:0000313" key="1">
    <source>
        <dbReference type="EMBL" id="GAA3635497.1"/>
    </source>
</evidence>
<evidence type="ECO:0000313" key="2">
    <source>
        <dbReference type="Proteomes" id="UP001501074"/>
    </source>
</evidence>
<comment type="caution">
    <text evidence="1">The sequence shown here is derived from an EMBL/GenBank/DDBJ whole genome shotgun (WGS) entry which is preliminary data.</text>
</comment>
<sequence>MLHLTEDRLAPGAAVIADDTSFGTAAACLSHVENPANGYVRVNLPVAEGMSISSGAA</sequence>
<protein>
    <submittedName>
        <fullName evidence="1">Uncharacterized protein</fullName>
    </submittedName>
</protein>
<organism evidence="1 2">
    <name type="scientific">Kineosporia mesophila</name>
    <dbReference type="NCBI Taxonomy" id="566012"/>
    <lineage>
        <taxon>Bacteria</taxon>
        <taxon>Bacillati</taxon>
        <taxon>Actinomycetota</taxon>
        <taxon>Actinomycetes</taxon>
        <taxon>Kineosporiales</taxon>
        <taxon>Kineosporiaceae</taxon>
        <taxon>Kineosporia</taxon>
    </lineage>
</organism>
<keyword evidence="2" id="KW-1185">Reference proteome</keyword>
<proteinExistence type="predicted"/>
<gene>
    <name evidence="1" type="ORF">GCM10022223_62410</name>
</gene>
<accession>A0ABP7AME4</accession>
<dbReference type="Proteomes" id="UP001501074">
    <property type="component" value="Unassembled WGS sequence"/>
</dbReference>